<evidence type="ECO:0000313" key="1">
    <source>
        <dbReference type="EMBL" id="MCD7449056.1"/>
    </source>
</evidence>
<name>A0ABS8RQF8_DATST</name>
<gene>
    <name evidence="1" type="ORF">HAX54_048750</name>
</gene>
<protein>
    <submittedName>
        <fullName evidence="1">Uncharacterized protein</fullName>
    </submittedName>
</protein>
<proteinExistence type="predicted"/>
<keyword evidence="2" id="KW-1185">Reference proteome</keyword>
<evidence type="ECO:0000313" key="2">
    <source>
        <dbReference type="Proteomes" id="UP000823775"/>
    </source>
</evidence>
<organism evidence="1 2">
    <name type="scientific">Datura stramonium</name>
    <name type="common">Jimsonweed</name>
    <name type="synonym">Common thornapple</name>
    <dbReference type="NCBI Taxonomy" id="4076"/>
    <lineage>
        <taxon>Eukaryota</taxon>
        <taxon>Viridiplantae</taxon>
        <taxon>Streptophyta</taxon>
        <taxon>Embryophyta</taxon>
        <taxon>Tracheophyta</taxon>
        <taxon>Spermatophyta</taxon>
        <taxon>Magnoliopsida</taxon>
        <taxon>eudicotyledons</taxon>
        <taxon>Gunneridae</taxon>
        <taxon>Pentapetalae</taxon>
        <taxon>asterids</taxon>
        <taxon>lamiids</taxon>
        <taxon>Solanales</taxon>
        <taxon>Solanaceae</taxon>
        <taxon>Solanoideae</taxon>
        <taxon>Datureae</taxon>
        <taxon>Datura</taxon>
    </lineage>
</organism>
<reference evidence="1 2" key="1">
    <citation type="journal article" date="2021" name="BMC Genomics">
        <title>Datura genome reveals duplications of psychoactive alkaloid biosynthetic genes and high mutation rate following tissue culture.</title>
        <authorList>
            <person name="Rajewski A."/>
            <person name="Carter-House D."/>
            <person name="Stajich J."/>
            <person name="Litt A."/>
        </authorList>
    </citation>
    <scope>NUCLEOTIDE SEQUENCE [LARGE SCALE GENOMIC DNA]</scope>
    <source>
        <strain evidence="1">AR-01</strain>
    </source>
</reference>
<comment type="caution">
    <text evidence="1">The sequence shown here is derived from an EMBL/GenBank/DDBJ whole genome shotgun (WGS) entry which is preliminary data.</text>
</comment>
<sequence length="66" mass="7354">VVMNPSKFQKYEMGSFSKIAKPEFIQPGTLAKGRGHNVKVIGSLRVNAEQRTLISKIKVLIQQLLS</sequence>
<dbReference type="EMBL" id="JACEIK010000081">
    <property type="protein sequence ID" value="MCD7449056.1"/>
    <property type="molecule type" value="Genomic_DNA"/>
</dbReference>
<accession>A0ABS8RQF8</accession>
<feature type="non-terminal residue" evidence="1">
    <location>
        <position position="1"/>
    </location>
</feature>
<dbReference type="Proteomes" id="UP000823775">
    <property type="component" value="Unassembled WGS sequence"/>
</dbReference>